<gene>
    <name evidence="4" type="ORF">E2I14_13780</name>
</gene>
<dbReference type="InterPro" id="IPR001650">
    <property type="entry name" value="Helicase_C-like"/>
</dbReference>
<evidence type="ECO:0000313" key="5">
    <source>
        <dbReference type="Proteomes" id="UP000294829"/>
    </source>
</evidence>
<dbReference type="OrthoDB" id="9760715at2"/>
<dbReference type="InterPro" id="IPR049730">
    <property type="entry name" value="SNF2/RAD54-like_C"/>
</dbReference>
<keyword evidence="1" id="KW-0378">Hydrolase</keyword>
<dbReference type="Pfam" id="PF00271">
    <property type="entry name" value="Helicase_C"/>
    <property type="match status" value="1"/>
</dbReference>
<dbReference type="PROSITE" id="PS51192">
    <property type="entry name" value="HELICASE_ATP_BIND_1"/>
    <property type="match status" value="1"/>
</dbReference>
<dbReference type="InterPro" id="IPR000330">
    <property type="entry name" value="SNF2_N"/>
</dbReference>
<feature type="domain" description="Helicase C-terminal" evidence="3">
    <location>
        <begin position="1199"/>
        <end position="1353"/>
    </location>
</feature>
<evidence type="ECO:0000313" key="4">
    <source>
        <dbReference type="EMBL" id="TDK64509.1"/>
    </source>
</evidence>
<name>A0A4R5VYC7_9BURK</name>
<dbReference type="SMART" id="SM00490">
    <property type="entry name" value="HELICc"/>
    <property type="match status" value="1"/>
</dbReference>
<evidence type="ECO:0000256" key="1">
    <source>
        <dbReference type="ARBA" id="ARBA00022801"/>
    </source>
</evidence>
<proteinExistence type="predicted"/>
<reference evidence="4 5" key="1">
    <citation type="submission" date="2019-03" db="EMBL/GenBank/DDBJ databases">
        <title>Sapientia aquatica gen. nov., sp. nov., isolated from a crater lake.</title>
        <authorList>
            <person name="Felfoldi T."/>
            <person name="Szabo A."/>
            <person name="Toth E."/>
            <person name="Schumann P."/>
            <person name="Keki Z."/>
            <person name="Marialigeti K."/>
            <person name="Mathe I."/>
        </authorList>
    </citation>
    <scope>NUCLEOTIDE SEQUENCE [LARGE SCALE GENOMIC DNA]</scope>
    <source>
        <strain evidence="4 5">SA-152</strain>
    </source>
</reference>
<dbReference type="Proteomes" id="UP000294829">
    <property type="component" value="Unassembled WGS sequence"/>
</dbReference>
<dbReference type="Pfam" id="PF00176">
    <property type="entry name" value="SNF2-rel_dom"/>
    <property type="match status" value="1"/>
</dbReference>
<dbReference type="Gene3D" id="3.40.50.300">
    <property type="entry name" value="P-loop containing nucleotide triphosphate hydrolases"/>
    <property type="match status" value="1"/>
</dbReference>
<dbReference type="GO" id="GO:0004386">
    <property type="term" value="F:helicase activity"/>
    <property type="evidence" value="ECO:0007669"/>
    <property type="project" value="UniProtKB-KW"/>
</dbReference>
<evidence type="ECO:0000259" key="2">
    <source>
        <dbReference type="PROSITE" id="PS51192"/>
    </source>
</evidence>
<keyword evidence="5" id="KW-1185">Reference proteome</keyword>
<dbReference type="PANTHER" id="PTHR10799">
    <property type="entry name" value="SNF2/RAD54 HELICASE FAMILY"/>
    <property type="match status" value="1"/>
</dbReference>
<dbReference type="CDD" id="cd18793">
    <property type="entry name" value="SF2_C_SNF"/>
    <property type="match status" value="1"/>
</dbReference>
<dbReference type="GO" id="GO:0016787">
    <property type="term" value="F:hydrolase activity"/>
    <property type="evidence" value="ECO:0007669"/>
    <property type="project" value="UniProtKB-KW"/>
</dbReference>
<dbReference type="InterPro" id="IPR027417">
    <property type="entry name" value="P-loop_NTPase"/>
</dbReference>
<protein>
    <submittedName>
        <fullName evidence="4">DEAD/DEAH box helicase</fullName>
    </submittedName>
</protein>
<comment type="caution">
    <text evidence="4">The sequence shown here is derived from an EMBL/GenBank/DDBJ whole genome shotgun (WGS) entry which is preliminary data.</text>
</comment>
<accession>A0A4R5VYC7</accession>
<dbReference type="EMBL" id="SMYL01000007">
    <property type="protein sequence ID" value="TDK64509.1"/>
    <property type="molecule type" value="Genomic_DNA"/>
</dbReference>
<dbReference type="Gene3D" id="3.40.50.10810">
    <property type="entry name" value="Tandem AAA-ATPase domain"/>
    <property type="match status" value="1"/>
</dbReference>
<dbReference type="GO" id="GO:0005524">
    <property type="term" value="F:ATP binding"/>
    <property type="evidence" value="ECO:0007669"/>
    <property type="project" value="InterPro"/>
</dbReference>
<dbReference type="InterPro" id="IPR014001">
    <property type="entry name" value="Helicase_ATP-bd"/>
</dbReference>
<dbReference type="SMART" id="SM00487">
    <property type="entry name" value="DEXDc"/>
    <property type="match status" value="1"/>
</dbReference>
<dbReference type="CDD" id="cd18012">
    <property type="entry name" value="DEXQc_arch_SWI2_SNF2"/>
    <property type="match status" value="1"/>
</dbReference>
<keyword evidence="4" id="KW-0347">Helicase</keyword>
<dbReference type="SUPFAM" id="SSF52540">
    <property type="entry name" value="P-loop containing nucleoside triphosphate hydrolases"/>
    <property type="match status" value="2"/>
</dbReference>
<keyword evidence="4" id="KW-0547">Nucleotide-binding</keyword>
<feature type="domain" description="Helicase ATP-binding" evidence="2">
    <location>
        <begin position="921"/>
        <end position="1074"/>
    </location>
</feature>
<sequence>MPTIPHLHSDISNQDLPALITLALWEAPLSQNRLLEFLQASFVALQYENNFNATSLKLSLAELTAKGCINLINGIGFQIAPEVGHAVLVDLHSKNELSRWINEVQEFLKRNREYSSWSTPSSQFCQREMLFSALSNDIPRLGQWRAQFFSFANTFIDLPAQKLFATPAGAQLFQQLNPAAQGILLFDLLSAGSWMLEDCSAAYLYAKSRFNTQFGKDFMLLDVLFFQAMLRGEPSALLQSIIEQMNHQGYLSAVLQFVEGDIVRSAESFARVLSDRKLKTGKRKQFIPDVTGLFFTIAQLANNTASSLKLAKDQCDEGCKVRQAQFYPAIKPLLENLLKGTPVASKSSTSYFQSLDDFLVRLAFYWQDCAVSEMDLRNLTNLFQISQQHGYHWVAAEIDQLRHIQFDTALLLPDWHTQRGTQPLCQIMQREEAWQRALSALSQLKTAAQSGADTRIAWFIECESHYINLEPREQKRSAKGVWSKGRAVALKRLSYEQDTLPGIIEQDKKVASCIRKSYDNYYGGADYEINGEKALPFLIGHPAVFWLDAPDVHIDIVKGEAALVMKQQNDKIHLQLEPAMNDDEAVIWRKQTPTRLVVYPSSPELKQIAGIIGKGLSVPENAKEQLVAVIAAIAPHLAIQSDLPELAKHIDKVDVNNTLYAHLLPLKEGLRIQFLMRPLPEGSWFVPAKGSANVVGEFQGKAIQTTRDFALEQSQLDALAKRCPALNMAEQTGQEWEFGHPETCLEILSELNQAKLDANGTIELVWPEGERFRIKSTRSLAQMNLSIKKQGDWFVAGGEIQLDDGKVIALRELLHMVNSATGRFIALGDNNFLALTDSFKKRLQELNALGESNGKDGVRINQLAAPLLAELADEVGQLEVDTAWQKHVAKLDSIASFAPQLPSTLQATLRDYQLEGYQWLSRLAHWGVGACLADDMGLGKTVQTLAILLERAPNGTALVVAPISVAMNWQAEAAKFAPTLNVRLYHQQRSLADLGPFDLVIASYGMLQQDAEQFAAQHWHSAVLDEAQVIKNSATKRSQAAMALTADFRIIASGTPVENHLGELWNLFRFINPGLLGSKERFAEKFSNPIERGDKQARQHLKRLIQPFILRRTKTQVLSELPARTEITLQVELSEQERHLYEALRQEAIEKIAHLAPEEGRAMQVLAEITKLRRFCCHPKLVMKNSEVAGSKLAVFAEVVDELIDNNHKVLVFSQFVDHLAIVRAWLDEKGYSYQYLDGSTPVGERKKRVDAFQAGQGDVFLISLKAGGTGLNLTAADYVIHLDPWWNPAVEDQASDRAHRMGQLRPVTIYRLVAQQTIEDKIIALHAQKRDLADSLLEGGDVSAKLDTAALLRLLKEGV</sequence>
<organism evidence="4 5">
    <name type="scientific">Sapientia aquatica</name>
    <dbReference type="NCBI Taxonomy" id="1549640"/>
    <lineage>
        <taxon>Bacteria</taxon>
        <taxon>Pseudomonadati</taxon>
        <taxon>Pseudomonadota</taxon>
        <taxon>Betaproteobacteria</taxon>
        <taxon>Burkholderiales</taxon>
        <taxon>Oxalobacteraceae</taxon>
        <taxon>Sapientia</taxon>
    </lineage>
</organism>
<evidence type="ECO:0000259" key="3">
    <source>
        <dbReference type="PROSITE" id="PS51194"/>
    </source>
</evidence>
<keyword evidence="4" id="KW-0067">ATP-binding</keyword>
<dbReference type="PROSITE" id="PS51194">
    <property type="entry name" value="HELICASE_CTER"/>
    <property type="match status" value="1"/>
</dbReference>
<dbReference type="RefSeq" id="WP_133329505.1">
    <property type="nucleotide sequence ID" value="NZ_SMYL01000007.1"/>
</dbReference>
<dbReference type="InterPro" id="IPR038718">
    <property type="entry name" value="SNF2-like_sf"/>
</dbReference>